<keyword evidence="4" id="KW-1185">Reference proteome</keyword>
<name>A0A7W7I269_9ACTN</name>
<dbReference type="EMBL" id="JACHNH010000001">
    <property type="protein sequence ID" value="MBB4765103.1"/>
    <property type="molecule type" value="Genomic_DNA"/>
</dbReference>
<accession>A0A7W7I269</accession>
<reference evidence="3 4" key="1">
    <citation type="submission" date="2020-08" db="EMBL/GenBank/DDBJ databases">
        <title>Sequencing the genomes of 1000 actinobacteria strains.</title>
        <authorList>
            <person name="Klenk H.-P."/>
        </authorList>
    </citation>
    <scope>NUCLEOTIDE SEQUENCE [LARGE SCALE GENOMIC DNA]</scope>
    <source>
        <strain evidence="3 4">DSM 43149</strain>
    </source>
</reference>
<gene>
    <name evidence="3" type="ORF">BJ971_005659</name>
</gene>
<sequence length="201" mass="20932">MTDDFGPLRQAMSDLAEHGGSTDLYERALHKSRRSQRRTAVATSAAAAVAVFAVGGAIAFAGRAGPRAPVATRPPAPSAAPTSAATTAPSPTPPSSTPPSSPSSTPSSVRTSDRPRYPACPSAKALEKLADLPKGWYFVPSSVECWKGWATADPEGPTPGDGIYLFQYKAGKGWRYHSQGSGYHCAELGITSGNPPFCQVD</sequence>
<keyword evidence="2" id="KW-0812">Transmembrane</keyword>
<evidence type="ECO:0000256" key="1">
    <source>
        <dbReference type="SAM" id="MobiDB-lite"/>
    </source>
</evidence>
<dbReference type="AlphaFoldDB" id="A0A7W7I269"/>
<proteinExistence type="predicted"/>
<feature type="compositionally biased region" description="Pro residues" evidence="1">
    <location>
        <begin position="90"/>
        <end position="101"/>
    </location>
</feature>
<keyword evidence="2" id="KW-0472">Membrane</keyword>
<comment type="caution">
    <text evidence="3">The sequence shown here is derived from an EMBL/GenBank/DDBJ whole genome shotgun (WGS) entry which is preliminary data.</text>
</comment>
<protein>
    <submittedName>
        <fullName evidence="3">Uncharacterized protein</fullName>
    </submittedName>
</protein>
<evidence type="ECO:0000313" key="4">
    <source>
        <dbReference type="Proteomes" id="UP000578112"/>
    </source>
</evidence>
<evidence type="ECO:0000313" key="3">
    <source>
        <dbReference type="EMBL" id="MBB4765103.1"/>
    </source>
</evidence>
<dbReference type="RefSeq" id="WP_184996213.1">
    <property type="nucleotide sequence ID" value="NZ_BOMK01000071.1"/>
</dbReference>
<feature type="compositionally biased region" description="Low complexity" evidence="1">
    <location>
        <begin position="79"/>
        <end position="89"/>
    </location>
</feature>
<evidence type="ECO:0000256" key="2">
    <source>
        <dbReference type="SAM" id="Phobius"/>
    </source>
</evidence>
<organism evidence="3 4">
    <name type="scientific">Actinoplanes digitatis</name>
    <dbReference type="NCBI Taxonomy" id="1868"/>
    <lineage>
        <taxon>Bacteria</taxon>
        <taxon>Bacillati</taxon>
        <taxon>Actinomycetota</taxon>
        <taxon>Actinomycetes</taxon>
        <taxon>Micromonosporales</taxon>
        <taxon>Micromonosporaceae</taxon>
        <taxon>Actinoplanes</taxon>
    </lineage>
</organism>
<feature type="transmembrane region" description="Helical" evidence="2">
    <location>
        <begin position="40"/>
        <end position="62"/>
    </location>
</feature>
<keyword evidence="2" id="KW-1133">Transmembrane helix</keyword>
<dbReference type="Proteomes" id="UP000578112">
    <property type="component" value="Unassembled WGS sequence"/>
</dbReference>
<feature type="region of interest" description="Disordered" evidence="1">
    <location>
        <begin position="1"/>
        <end position="41"/>
    </location>
</feature>
<feature type="region of interest" description="Disordered" evidence="1">
    <location>
        <begin position="65"/>
        <end position="118"/>
    </location>
</feature>